<dbReference type="AlphaFoldDB" id="A0A3B0UJE4"/>
<dbReference type="PROSITE" id="PS51740">
    <property type="entry name" value="SPOVT_ABRB"/>
    <property type="match status" value="1"/>
</dbReference>
<proteinExistence type="predicted"/>
<dbReference type="GO" id="GO:0003677">
    <property type="term" value="F:DNA binding"/>
    <property type="evidence" value="ECO:0007669"/>
    <property type="project" value="InterPro"/>
</dbReference>
<name>A0A3B0UJE4_9ZZZZ</name>
<sequence length="108" mass="12429">MRNQNYGEQMTILLQIRSNGQITLPATVRRQANLKEGDTLELNIGEDGVLHLSPKIAIDRSQAYFWSSRWQEGEREAQDDVDNGRFSRFDKIDDALDFLDDSDSPKQQ</sequence>
<organism evidence="2">
    <name type="scientific">hydrothermal vent metagenome</name>
    <dbReference type="NCBI Taxonomy" id="652676"/>
    <lineage>
        <taxon>unclassified sequences</taxon>
        <taxon>metagenomes</taxon>
        <taxon>ecological metagenomes</taxon>
    </lineage>
</organism>
<reference evidence="2" key="1">
    <citation type="submission" date="2018-06" db="EMBL/GenBank/DDBJ databases">
        <authorList>
            <person name="Zhirakovskaya E."/>
        </authorList>
    </citation>
    <scope>NUCLEOTIDE SEQUENCE</scope>
</reference>
<dbReference type="SMART" id="SM00966">
    <property type="entry name" value="SpoVT_AbrB"/>
    <property type="match status" value="1"/>
</dbReference>
<evidence type="ECO:0000259" key="1">
    <source>
        <dbReference type="PROSITE" id="PS51740"/>
    </source>
</evidence>
<dbReference type="EMBL" id="UOEU01000186">
    <property type="protein sequence ID" value="VAW31241.1"/>
    <property type="molecule type" value="Genomic_DNA"/>
</dbReference>
<evidence type="ECO:0000313" key="2">
    <source>
        <dbReference type="EMBL" id="VAW31241.1"/>
    </source>
</evidence>
<protein>
    <recommendedName>
        <fullName evidence="1">SpoVT-AbrB domain-containing protein</fullName>
    </recommendedName>
</protein>
<dbReference type="InterPro" id="IPR007159">
    <property type="entry name" value="SpoVT-AbrB_dom"/>
</dbReference>
<dbReference type="NCBIfam" id="TIGR01439">
    <property type="entry name" value="lp_hng_hel_AbrB"/>
    <property type="match status" value="1"/>
</dbReference>
<dbReference type="InterPro" id="IPR037914">
    <property type="entry name" value="SpoVT-AbrB_sf"/>
</dbReference>
<feature type="domain" description="SpoVT-AbrB" evidence="1">
    <location>
        <begin position="11"/>
        <end position="57"/>
    </location>
</feature>
<dbReference type="SUPFAM" id="SSF89447">
    <property type="entry name" value="AbrB/MazE/MraZ-like"/>
    <property type="match status" value="1"/>
</dbReference>
<accession>A0A3B0UJE4</accession>
<gene>
    <name evidence="2" type="ORF">MNBD_CHLOROFLEXI01-4992</name>
</gene>
<dbReference type="Gene3D" id="2.10.260.10">
    <property type="match status" value="1"/>
</dbReference>
<dbReference type="Pfam" id="PF04014">
    <property type="entry name" value="MazE_antitoxin"/>
    <property type="match status" value="1"/>
</dbReference>